<evidence type="ECO:0000256" key="1">
    <source>
        <dbReference type="SAM" id="Phobius"/>
    </source>
</evidence>
<gene>
    <name evidence="2" type="ORF">METZ01_LOCUS186479</name>
</gene>
<evidence type="ECO:0000313" key="2">
    <source>
        <dbReference type="EMBL" id="SVB33625.1"/>
    </source>
</evidence>
<sequence>MSEIESYRGRDAKQLLAKKLTVAVWVISAAVLFLVGLMRQVKLDLPGGMSLDFLPPLHALLNSGAAFALLMAVFSIKGGKVQSHRRWIYMAMSCSLLFLLCYVAYHFTAAETIYGDLDGDGALNDAEREEAGGMRLLYLCILLSHIALAAISLPFILLTFVYGFTNQFEKHRTMAKKVFPVWLYEAITGPIVYLLLKPYY</sequence>
<dbReference type="Pfam" id="PF04238">
    <property type="entry name" value="DUF420"/>
    <property type="match status" value="1"/>
</dbReference>
<name>A0A382D5R3_9ZZZZ</name>
<reference evidence="2" key="1">
    <citation type="submission" date="2018-05" db="EMBL/GenBank/DDBJ databases">
        <authorList>
            <person name="Lanie J.A."/>
            <person name="Ng W.-L."/>
            <person name="Kazmierczak K.M."/>
            <person name="Andrzejewski T.M."/>
            <person name="Davidsen T.M."/>
            <person name="Wayne K.J."/>
            <person name="Tettelin H."/>
            <person name="Glass J.I."/>
            <person name="Rusch D."/>
            <person name="Podicherti R."/>
            <person name="Tsui H.-C.T."/>
            <person name="Winkler M.E."/>
        </authorList>
    </citation>
    <scope>NUCLEOTIDE SEQUENCE</scope>
</reference>
<evidence type="ECO:0008006" key="3">
    <source>
        <dbReference type="Google" id="ProtNLM"/>
    </source>
</evidence>
<keyword evidence="1" id="KW-0812">Transmembrane</keyword>
<proteinExistence type="predicted"/>
<organism evidence="2">
    <name type="scientific">marine metagenome</name>
    <dbReference type="NCBI Taxonomy" id="408172"/>
    <lineage>
        <taxon>unclassified sequences</taxon>
        <taxon>metagenomes</taxon>
        <taxon>ecological metagenomes</taxon>
    </lineage>
</organism>
<feature type="transmembrane region" description="Helical" evidence="1">
    <location>
        <begin position="177"/>
        <end position="196"/>
    </location>
</feature>
<accession>A0A382D5R3</accession>
<feature type="transmembrane region" description="Helical" evidence="1">
    <location>
        <begin position="136"/>
        <end position="165"/>
    </location>
</feature>
<dbReference type="AlphaFoldDB" id="A0A382D5R3"/>
<keyword evidence="1" id="KW-0472">Membrane</keyword>
<feature type="transmembrane region" description="Helical" evidence="1">
    <location>
        <begin position="57"/>
        <end position="76"/>
    </location>
</feature>
<protein>
    <recommendedName>
        <fullName evidence="3">DUF420 domain-containing protein</fullName>
    </recommendedName>
</protein>
<feature type="transmembrane region" description="Helical" evidence="1">
    <location>
        <begin position="88"/>
        <end position="107"/>
    </location>
</feature>
<dbReference type="InterPro" id="IPR007352">
    <property type="entry name" value="DUF420"/>
</dbReference>
<keyword evidence="1" id="KW-1133">Transmembrane helix</keyword>
<dbReference type="PANTHER" id="PTHR37692">
    <property type="entry name" value="HYPOTHETICAL MEMBRANE SPANNING PROTEIN"/>
    <property type="match status" value="1"/>
</dbReference>
<dbReference type="EMBL" id="UINC01037717">
    <property type="protein sequence ID" value="SVB33625.1"/>
    <property type="molecule type" value="Genomic_DNA"/>
</dbReference>
<feature type="transmembrane region" description="Helical" evidence="1">
    <location>
        <begin position="20"/>
        <end position="37"/>
    </location>
</feature>
<dbReference type="PANTHER" id="PTHR37692:SF1">
    <property type="entry name" value="DUF420 DOMAIN-CONTAINING PROTEIN"/>
    <property type="match status" value="1"/>
</dbReference>